<evidence type="ECO:0000259" key="2">
    <source>
        <dbReference type="Pfam" id="PF04773"/>
    </source>
</evidence>
<dbReference type="AlphaFoldDB" id="A0A3Q9IM25"/>
<dbReference type="KEGG" id="buy:D8S85_01025"/>
<sequence length="387" mass="44488">MTCNFDKDELILKVLDGVATPEEILMLSRWMEEDPANEIYFNQLKKAWNLMSGPFPSKEREEKELCRYVEYIHAKHKRHRLYRVYKYAAILILPLLVSIYWLQKEQTAENASSMAVGMKIEPGECKATLTTATGNVISLIPTKQVDIQIDERIKVTNGETGIVYNETKSAKTELQYNILHTPRGGEYTVTLSDGSRVYLNASSKMKYPVAFDDQKREVYLSGEAYFEVAKDTNCPFYVITDAMRVKVYGTEFSVNTYGPQGVQTVLVSGKVGVQGKNSKEEYIMKPSQLAEFSNDGQFKGIREVNPLVYTAWKDGYFVFEEASLEEILERLSRWYNVDVFFSSEKVKAYHFTGYMEKYEDVEVILRAINKMVNVRFALKDRTIVVTE</sequence>
<protein>
    <submittedName>
        <fullName evidence="4">FecR family protein</fullName>
    </submittedName>
</protein>
<feature type="domain" description="Protein FecR C-terminal" evidence="3">
    <location>
        <begin position="316"/>
        <end position="385"/>
    </location>
</feature>
<dbReference type="OrthoDB" id="1112340at2"/>
<evidence type="ECO:0000313" key="4">
    <source>
        <dbReference type="EMBL" id="AZS28269.1"/>
    </source>
</evidence>
<dbReference type="InterPro" id="IPR032508">
    <property type="entry name" value="FecR_C"/>
</dbReference>
<accession>A0A3Q9IM25</accession>
<dbReference type="Gene3D" id="2.60.120.1440">
    <property type="match status" value="1"/>
</dbReference>
<dbReference type="PANTHER" id="PTHR30273">
    <property type="entry name" value="PERIPLASMIC SIGNAL SENSOR AND SIGMA FACTOR ACTIVATOR FECR-RELATED"/>
    <property type="match status" value="1"/>
</dbReference>
<feature type="domain" description="FecR protein" evidence="2">
    <location>
        <begin position="179"/>
        <end position="271"/>
    </location>
</feature>
<keyword evidence="5" id="KW-1185">Reference proteome</keyword>
<dbReference type="Gene3D" id="3.55.50.30">
    <property type="match status" value="1"/>
</dbReference>
<organism evidence="4 5">
    <name type="scientific">Butyricimonas faecalis</name>
    <dbReference type="NCBI Taxonomy" id="2093856"/>
    <lineage>
        <taxon>Bacteria</taxon>
        <taxon>Pseudomonadati</taxon>
        <taxon>Bacteroidota</taxon>
        <taxon>Bacteroidia</taxon>
        <taxon>Bacteroidales</taxon>
        <taxon>Odoribacteraceae</taxon>
        <taxon>Butyricimonas</taxon>
    </lineage>
</organism>
<dbReference type="InterPro" id="IPR006860">
    <property type="entry name" value="FecR"/>
</dbReference>
<dbReference type="Pfam" id="PF16344">
    <property type="entry name" value="FecR_C"/>
    <property type="match status" value="1"/>
</dbReference>
<dbReference type="Proteomes" id="UP000270673">
    <property type="component" value="Chromosome"/>
</dbReference>
<evidence type="ECO:0000256" key="1">
    <source>
        <dbReference type="SAM" id="Phobius"/>
    </source>
</evidence>
<gene>
    <name evidence="4" type="ORF">D8S85_01025</name>
</gene>
<evidence type="ECO:0000259" key="3">
    <source>
        <dbReference type="Pfam" id="PF16344"/>
    </source>
</evidence>
<dbReference type="Pfam" id="PF04773">
    <property type="entry name" value="FecR"/>
    <property type="match status" value="1"/>
</dbReference>
<keyword evidence="1" id="KW-1133">Transmembrane helix</keyword>
<proteinExistence type="predicted"/>
<reference evidence="4 5" key="1">
    <citation type="submission" date="2018-10" db="EMBL/GenBank/DDBJ databases">
        <title>Butyricimonas faecalis sp. nov., isolated from human faeces and emended description of the genus Butyricimonas.</title>
        <authorList>
            <person name="Le Roy T."/>
            <person name="Van der Smissen P."/>
            <person name="Paquot A."/>
            <person name="Delzenne N."/>
            <person name="Muccioli G."/>
            <person name="Collet J.-F."/>
            <person name="Cani P.D."/>
        </authorList>
    </citation>
    <scope>NUCLEOTIDE SEQUENCE [LARGE SCALE GENOMIC DNA]</scope>
    <source>
        <strain evidence="4 5">H184</strain>
    </source>
</reference>
<dbReference type="EMBL" id="CP032819">
    <property type="protein sequence ID" value="AZS28269.1"/>
    <property type="molecule type" value="Genomic_DNA"/>
</dbReference>
<keyword evidence="1" id="KW-0812">Transmembrane</keyword>
<dbReference type="PANTHER" id="PTHR30273:SF2">
    <property type="entry name" value="PROTEIN FECR"/>
    <property type="match status" value="1"/>
</dbReference>
<dbReference type="GO" id="GO:0016989">
    <property type="term" value="F:sigma factor antagonist activity"/>
    <property type="evidence" value="ECO:0007669"/>
    <property type="project" value="TreeGrafter"/>
</dbReference>
<keyword evidence="1" id="KW-0472">Membrane</keyword>
<feature type="transmembrane region" description="Helical" evidence="1">
    <location>
        <begin position="84"/>
        <end position="102"/>
    </location>
</feature>
<evidence type="ECO:0000313" key="5">
    <source>
        <dbReference type="Proteomes" id="UP000270673"/>
    </source>
</evidence>
<dbReference type="InterPro" id="IPR012373">
    <property type="entry name" value="Ferrdict_sens_TM"/>
</dbReference>
<dbReference type="RefSeq" id="WP_106624409.1">
    <property type="nucleotide sequence ID" value="NZ_CP032819.1"/>
</dbReference>
<name>A0A3Q9IM25_9BACT</name>